<organism evidence="6 7">
    <name type="scientific">Parasutterella excrementihominis</name>
    <dbReference type="NCBI Taxonomy" id="487175"/>
    <lineage>
        <taxon>Bacteria</taxon>
        <taxon>Pseudomonadati</taxon>
        <taxon>Pseudomonadota</taxon>
        <taxon>Betaproteobacteria</taxon>
        <taxon>Burkholderiales</taxon>
        <taxon>Sutterellaceae</taxon>
        <taxon>Parasutterella</taxon>
    </lineage>
</organism>
<dbReference type="Pfam" id="PF01810">
    <property type="entry name" value="LysE"/>
    <property type="match status" value="1"/>
</dbReference>
<evidence type="ECO:0000256" key="2">
    <source>
        <dbReference type="ARBA" id="ARBA00022475"/>
    </source>
</evidence>
<evidence type="ECO:0000313" key="6">
    <source>
        <dbReference type="EMBL" id="MTU43747.1"/>
    </source>
</evidence>
<keyword evidence="5" id="KW-0472">Membrane</keyword>
<evidence type="ECO:0000256" key="3">
    <source>
        <dbReference type="ARBA" id="ARBA00022692"/>
    </source>
</evidence>
<reference evidence="6 7" key="1">
    <citation type="journal article" date="2019" name="Nat. Med.">
        <title>A library of human gut bacterial isolates paired with longitudinal multiomics data enables mechanistic microbiome research.</title>
        <authorList>
            <person name="Poyet M."/>
            <person name="Groussin M."/>
            <person name="Gibbons S.M."/>
            <person name="Avila-Pacheco J."/>
            <person name="Jiang X."/>
            <person name="Kearney S.M."/>
            <person name="Perrotta A.R."/>
            <person name="Berdy B."/>
            <person name="Zhao S."/>
            <person name="Lieberman T.D."/>
            <person name="Swanson P.K."/>
            <person name="Smith M."/>
            <person name="Roesemann S."/>
            <person name="Alexander J.E."/>
            <person name="Rich S.A."/>
            <person name="Livny J."/>
            <person name="Vlamakis H."/>
            <person name="Clish C."/>
            <person name="Bullock K."/>
            <person name="Deik A."/>
            <person name="Scott J."/>
            <person name="Pierce K.A."/>
            <person name="Xavier R.J."/>
            <person name="Alm E.J."/>
        </authorList>
    </citation>
    <scope>NUCLEOTIDE SEQUENCE [LARGE SCALE GENOMIC DNA]</scope>
    <source>
        <strain evidence="6 7">BIOML-A2</strain>
    </source>
</reference>
<comment type="subcellular location">
    <subcellularLocation>
        <location evidence="1">Cell membrane</location>
        <topology evidence="1">Multi-pass membrane protein</topology>
    </subcellularLocation>
</comment>
<keyword evidence="3" id="KW-0812">Transmembrane</keyword>
<accession>A0A6I3SC72</accession>
<evidence type="ECO:0000313" key="7">
    <source>
        <dbReference type="Proteomes" id="UP000462362"/>
    </source>
</evidence>
<evidence type="ECO:0000256" key="5">
    <source>
        <dbReference type="ARBA" id="ARBA00023136"/>
    </source>
</evidence>
<dbReference type="GO" id="GO:0015171">
    <property type="term" value="F:amino acid transmembrane transporter activity"/>
    <property type="evidence" value="ECO:0007669"/>
    <property type="project" value="TreeGrafter"/>
</dbReference>
<dbReference type="Proteomes" id="UP000462362">
    <property type="component" value="Unassembled WGS sequence"/>
</dbReference>
<dbReference type="RefSeq" id="WP_155168325.1">
    <property type="nucleotide sequence ID" value="NZ_DBGEBU010000093.1"/>
</dbReference>
<comment type="caution">
    <text evidence="6">The sequence shown here is derived from an EMBL/GenBank/DDBJ whole genome shotgun (WGS) entry which is preliminary data.</text>
</comment>
<protein>
    <submittedName>
        <fullName evidence="6">Threonine export protein RhtC</fullName>
    </submittedName>
</protein>
<keyword evidence="4" id="KW-1133">Transmembrane helix</keyword>
<evidence type="ECO:0000256" key="1">
    <source>
        <dbReference type="ARBA" id="ARBA00004651"/>
    </source>
</evidence>
<dbReference type="InterPro" id="IPR001123">
    <property type="entry name" value="LeuE-type"/>
</dbReference>
<evidence type="ECO:0000256" key="4">
    <source>
        <dbReference type="ARBA" id="ARBA00022989"/>
    </source>
</evidence>
<name>A0A6I3SC72_9BURK</name>
<dbReference type="AlphaFoldDB" id="A0A6I3SC72"/>
<sequence length="211" mass="22836">MFSTIFTIAAVHLIALMSPGPDCFIVMQTAVGRSRKEALCCVLGITLGVAFWAALSLLGLQWLFERFAWLQQVIMLLGGLYLGWLAYLLLKSAFKKGTAPQAEVQTAGSGMRSFIVGLLTNLSNAKALIYFSSVFSLFVTGDMGSTEAGVIYAVVVLESLLWFSFVALILGMPKPKTFYRKSGKWIDGICGAIFGAFGVALVWTAVKEATH</sequence>
<proteinExistence type="predicted"/>
<dbReference type="PANTHER" id="PTHR30086:SF19">
    <property type="entry name" value="THREONINE EFFLUX PROTEIN"/>
    <property type="match status" value="1"/>
</dbReference>
<keyword evidence="2" id="KW-1003">Cell membrane</keyword>
<dbReference type="GO" id="GO:0005886">
    <property type="term" value="C:plasma membrane"/>
    <property type="evidence" value="ECO:0007669"/>
    <property type="project" value="UniProtKB-SubCell"/>
</dbReference>
<gene>
    <name evidence="6" type="ORF">GMD42_08970</name>
</gene>
<dbReference type="EMBL" id="WNCL01000028">
    <property type="protein sequence ID" value="MTU43747.1"/>
    <property type="molecule type" value="Genomic_DNA"/>
</dbReference>
<dbReference type="PANTHER" id="PTHR30086">
    <property type="entry name" value="ARGININE EXPORTER PROTEIN ARGO"/>
    <property type="match status" value="1"/>
</dbReference>